<dbReference type="STRING" id="42249.A0A317SQS2"/>
<proteinExistence type="predicted"/>
<comment type="caution">
    <text evidence="7">The sequence shown here is derived from an EMBL/GenBank/DDBJ whole genome shotgun (WGS) entry which is preliminary data.</text>
</comment>
<feature type="region of interest" description="Disordered" evidence="4">
    <location>
        <begin position="351"/>
        <end position="380"/>
    </location>
</feature>
<feature type="domain" description="WDR36/Utp21 N-terminal" evidence="6">
    <location>
        <begin position="45"/>
        <end position="325"/>
    </location>
</feature>
<sequence>MTLNKRPRKIADSVAQNPPAPPTHSRILAPFREENFSYRWLIMGYYVRRLNLVFASSPPTPGTIRRVVAHRDVVYVAFEDPLVRVWVLKRGRKVAELAVAGEGRKKATEWRDLVVFGDWVVGVLDWGMAVWRRETREVYTTIEVDNRGEITAAVHPSTYLNKMVIARMGGVLEIWNVKTGKKIYTILSPVASTGKELLEIASLVQTPAISVLAIGFSTGEVHLHIQADRPLFTLGGSAGDIIAATSHVATDSGGNMLAVGHNDGDITLWNLKKRRIAATMRNAHDGPLGGGVVEWIFDSPHTTLPRVLRSRSGHSKPITSLTFLNPSTSHFLLSSSLDSSFRAHSMRNDAQSFVPSEKAGGRRSREPPQSGEKGTWANREFSSSNPVTCIATVAGEDGAGNAENAARDLAGIITGHRDSKSGSLWSFENKSFRGRWAQTTDGGLVRSVGSSNGGIAMYNIQSGIKRRQFPEPHMKAVTGIVIDSLNRVVITGKVKFWDFNTGIIIHEIDWSTSGAITKAKISDFCFSNDGRWVVGASADRVIRVWDLPTGHMIDGTRTKSDVTAMAFSGTGEFLATAHVDSDIVDMTAPFASGEGGVGVIEAALNPQGDGEDDCTGTYTTVDQLTSNMLTMSLVPRARWQTLLNLDVIKQGNKPKEAPKTPEKAPFFLPPLGAKSDSFAPAAKEITNDTNSIQPTDSQSLEAERSRVLRMSRDSGESTFTKLLREAADCNNGDYTVILAHLKALSPSTADLEIRSLQVDELVPFVRAITQRLRSRRDYELVQTWG</sequence>
<dbReference type="InterPro" id="IPR011047">
    <property type="entry name" value="Quinoprotein_ADH-like_sf"/>
</dbReference>
<keyword evidence="2" id="KW-0677">Repeat</keyword>
<name>A0A317SQS2_9PEZI</name>
<dbReference type="Proteomes" id="UP000246991">
    <property type="component" value="Unassembled WGS sequence"/>
</dbReference>
<protein>
    <submittedName>
        <fullName evidence="7">WD40 repeat-like protein</fullName>
    </submittedName>
</protein>
<dbReference type="PROSITE" id="PS50082">
    <property type="entry name" value="WD_REPEATS_2"/>
    <property type="match status" value="1"/>
</dbReference>
<feature type="repeat" description="WD" evidence="3">
    <location>
        <begin position="521"/>
        <end position="555"/>
    </location>
</feature>
<feature type="region of interest" description="Disordered" evidence="4">
    <location>
        <begin position="1"/>
        <end position="25"/>
    </location>
</feature>
<evidence type="ECO:0000256" key="3">
    <source>
        <dbReference type="PROSITE-ProRule" id="PRU00221"/>
    </source>
</evidence>
<evidence type="ECO:0000256" key="4">
    <source>
        <dbReference type="SAM" id="MobiDB-lite"/>
    </source>
</evidence>
<evidence type="ECO:0000256" key="2">
    <source>
        <dbReference type="ARBA" id="ARBA00022737"/>
    </source>
</evidence>
<dbReference type="InterPro" id="IPR001680">
    <property type="entry name" value="WD40_rpt"/>
</dbReference>
<dbReference type="GO" id="GO:0032040">
    <property type="term" value="C:small-subunit processome"/>
    <property type="evidence" value="ECO:0007669"/>
    <property type="project" value="InterPro"/>
</dbReference>
<keyword evidence="8" id="KW-1185">Reference proteome</keyword>
<dbReference type="InterPro" id="IPR019775">
    <property type="entry name" value="WD40_repeat_CS"/>
</dbReference>
<dbReference type="GO" id="GO:0006364">
    <property type="term" value="P:rRNA processing"/>
    <property type="evidence" value="ECO:0007669"/>
    <property type="project" value="InterPro"/>
</dbReference>
<dbReference type="Pfam" id="PF00400">
    <property type="entry name" value="WD40"/>
    <property type="match status" value="1"/>
</dbReference>
<dbReference type="OrthoDB" id="10250769at2759"/>
<accession>A0A317SQS2</accession>
<dbReference type="PANTHER" id="PTHR22840:SF12">
    <property type="entry name" value="WD REPEAT-CONTAINING PROTEIN 36"/>
    <property type="match status" value="1"/>
</dbReference>
<dbReference type="Gene3D" id="2.130.10.10">
    <property type="entry name" value="YVTN repeat-like/Quinoprotein amine dehydrogenase"/>
    <property type="match status" value="3"/>
</dbReference>
<evidence type="ECO:0000259" key="5">
    <source>
        <dbReference type="Pfam" id="PF04192"/>
    </source>
</evidence>
<dbReference type="InterPro" id="IPR007319">
    <property type="entry name" value="WDR36/Utp21_C"/>
</dbReference>
<evidence type="ECO:0000256" key="1">
    <source>
        <dbReference type="ARBA" id="ARBA00022574"/>
    </source>
</evidence>
<dbReference type="AlphaFoldDB" id="A0A317SQS2"/>
<organism evidence="7 8">
    <name type="scientific">Tuber magnatum</name>
    <name type="common">white Piedmont truffle</name>
    <dbReference type="NCBI Taxonomy" id="42249"/>
    <lineage>
        <taxon>Eukaryota</taxon>
        <taxon>Fungi</taxon>
        <taxon>Dikarya</taxon>
        <taxon>Ascomycota</taxon>
        <taxon>Pezizomycotina</taxon>
        <taxon>Pezizomycetes</taxon>
        <taxon>Pezizales</taxon>
        <taxon>Tuberaceae</taxon>
        <taxon>Tuber</taxon>
    </lineage>
</organism>
<dbReference type="Pfam" id="PF04192">
    <property type="entry name" value="Utp21"/>
    <property type="match status" value="1"/>
</dbReference>
<dbReference type="GO" id="GO:0034388">
    <property type="term" value="C:Pwp2p-containing subcomplex of 90S preribosome"/>
    <property type="evidence" value="ECO:0007669"/>
    <property type="project" value="TreeGrafter"/>
</dbReference>
<feature type="domain" description="WDR36/Utp21 C-terminal" evidence="5">
    <location>
        <begin position="622"/>
        <end position="784"/>
    </location>
</feature>
<evidence type="ECO:0000313" key="7">
    <source>
        <dbReference type="EMBL" id="PWW76120.1"/>
    </source>
</evidence>
<dbReference type="Pfam" id="PF25171">
    <property type="entry name" value="Beta-prop_WDR36-Utp21_1st"/>
    <property type="match status" value="1"/>
</dbReference>
<dbReference type="EMBL" id="PYWC01000038">
    <property type="protein sequence ID" value="PWW76120.1"/>
    <property type="molecule type" value="Genomic_DNA"/>
</dbReference>
<dbReference type="PANTHER" id="PTHR22840">
    <property type="entry name" value="WD REPEAT-CONTAINING PROTEIN 36"/>
    <property type="match status" value="1"/>
</dbReference>
<evidence type="ECO:0000259" key="6">
    <source>
        <dbReference type="Pfam" id="PF25171"/>
    </source>
</evidence>
<reference evidence="7 8" key="1">
    <citation type="submission" date="2018-03" db="EMBL/GenBank/DDBJ databases">
        <title>Genomes of Pezizomycetes fungi and the evolution of truffles.</title>
        <authorList>
            <person name="Murat C."/>
            <person name="Payen T."/>
            <person name="Noel B."/>
            <person name="Kuo A."/>
            <person name="Martin F.M."/>
        </authorList>
    </citation>
    <scope>NUCLEOTIDE SEQUENCE [LARGE SCALE GENOMIC DNA]</scope>
    <source>
        <strain evidence="7">091103-1</strain>
    </source>
</reference>
<gene>
    <name evidence="7" type="ORF">C7212DRAFT_357935</name>
</gene>
<dbReference type="InterPro" id="IPR059157">
    <property type="entry name" value="WDR36-Utp21_N"/>
</dbReference>
<keyword evidence="1 3" id="KW-0853">WD repeat</keyword>
<dbReference type="InterPro" id="IPR015943">
    <property type="entry name" value="WD40/YVTN_repeat-like_dom_sf"/>
</dbReference>
<dbReference type="SUPFAM" id="SSF50998">
    <property type="entry name" value="Quinoprotein alcohol dehydrogenase-like"/>
    <property type="match status" value="1"/>
</dbReference>
<dbReference type="SMART" id="SM00320">
    <property type="entry name" value="WD40"/>
    <property type="match status" value="5"/>
</dbReference>
<evidence type="ECO:0000313" key="8">
    <source>
        <dbReference type="Proteomes" id="UP000246991"/>
    </source>
</evidence>
<dbReference type="PROSITE" id="PS00678">
    <property type="entry name" value="WD_REPEATS_1"/>
    <property type="match status" value="1"/>
</dbReference>